<organism evidence="12 13">
    <name type="scientific">Eragrostis curvula</name>
    <name type="common">weeping love grass</name>
    <dbReference type="NCBI Taxonomy" id="38414"/>
    <lineage>
        <taxon>Eukaryota</taxon>
        <taxon>Viridiplantae</taxon>
        <taxon>Streptophyta</taxon>
        <taxon>Embryophyta</taxon>
        <taxon>Tracheophyta</taxon>
        <taxon>Spermatophyta</taxon>
        <taxon>Magnoliopsida</taxon>
        <taxon>Liliopsida</taxon>
        <taxon>Poales</taxon>
        <taxon>Poaceae</taxon>
        <taxon>PACMAD clade</taxon>
        <taxon>Chloridoideae</taxon>
        <taxon>Eragrostideae</taxon>
        <taxon>Eragrostidinae</taxon>
        <taxon>Eragrostis</taxon>
    </lineage>
</organism>
<evidence type="ECO:0000259" key="9">
    <source>
        <dbReference type="Pfam" id="PF00082"/>
    </source>
</evidence>
<evidence type="ECO:0000313" key="13">
    <source>
        <dbReference type="Proteomes" id="UP000324897"/>
    </source>
</evidence>
<evidence type="ECO:0000256" key="1">
    <source>
        <dbReference type="ARBA" id="ARBA00011073"/>
    </source>
</evidence>
<dbReference type="InterPro" id="IPR000209">
    <property type="entry name" value="Peptidase_S8/S53_dom"/>
</dbReference>
<dbReference type="InterPro" id="IPR037045">
    <property type="entry name" value="S8pro/Inhibitor_I9_sf"/>
</dbReference>
<dbReference type="InterPro" id="IPR045051">
    <property type="entry name" value="SBT"/>
</dbReference>
<evidence type="ECO:0008006" key="14">
    <source>
        <dbReference type="Google" id="ProtNLM"/>
    </source>
</evidence>
<comment type="caution">
    <text evidence="12">The sequence shown here is derived from an EMBL/GenBank/DDBJ whole genome shotgun (WGS) entry which is preliminary data.</text>
</comment>
<keyword evidence="4 7" id="KW-0378">Hydrolase</keyword>
<evidence type="ECO:0000256" key="7">
    <source>
        <dbReference type="PROSITE-ProRule" id="PRU01240"/>
    </source>
</evidence>
<dbReference type="PROSITE" id="PS00138">
    <property type="entry name" value="SUBTILASE_SER"/>
    <property type="match status" value="1"/>
</dbReference>
<name>A0A5J9VUH0_9POAL</name>
<feature type="region of interest" description="Disordered" evidence="8">
    <location>
        <begin position="163"/>
        <end position="263"/>
    </location>
</feature>
<protein>
    <recommendedName>
        <fullName evidence="14">Subtilisin-like protease fibronectin type-III domain-containing protein</fullName>
    </recommendedName>
</protein>
<dbReference type="Gene3D" id="3.40.50.200">
    <property type="entry name" value="Peptidase S8/S53 domain"/>
    <property type="match status" value="1"/>
</dbReference>
<feature type="domain" description="Subtilisin-like protease fibronectin type-III" evidence="11">
    <location>
        <begin position="692"/>
        <end position="791"/>
    </location>
</feature>
<evidence type="ECO:0000259" key="11">
    <source>
        <dbReference type="Pfam" id="PF17766"/>
    </source>
</evidence>
<feature type="non-terminal residue" evidence="12">
    <location>
        <position position="1"/>
    </location>
</feature>
<comment type="similarity">
    <text evidence="1 7">Belongs to the peptidase S8 family.</text>
</comment>
<dbReference type="Pfam" id="PF05922">
    <property type="entry name" value="Inhibitor_I9"/>
    <property type="match status" value="1"/>
</dbReference>
<dbReference type="GO" id="GO:0004252">
    <property type="term" value="F:serine-type endopeptidase activity"/>
    <property type="evidence" value="ECO:0007669"/>
    <property type="project" value="UniProtKB-UniRule"/>
</dbReference>
<evidence type="ECO:0000256" key="8">
    <source>
        <dbReference type="SAM" id="MobiDB-lite"/>
    </source>
</evidence>
<dbReference type="CDD" id="cd02120">
    <property type="entry name" value="PA_subtilisin_like"/>
    <property type="match status" value="1"/>
</dbReference>
<feature type="compositionally biased region" description="Basic and acidic residues" evidence="8">
    <location>
        <begin position="241"/>
        <end position="254"/>
    </location>
</feature>
<dbReference type="SUPFAM" id="SSF52743">
    <property type="entry name" value="Subtilisin-like"/>
    <property type="match status" value="1"/>
</dbReference>
<feature type="compositionally biased region" description="Basic residues" evidence="8">
    <location>
        <begin position="197"/>
        <end position="213"/>
    </location>
</feature>
<sequence length="804" mass="86444">MPPPTRCHGGRVNGRNEDVQSSYIVHVAPGHAPRSKSRLRLLADAYPSFLRDSLPTRMLQQPKPRVFYSYAHAATGFAARLTRRQAKHLASLPSMLAVVPDGDLRLQTTRTPEFLRLSESSGLLRASRGALRTVIGVIDSGVYPAKHSRPPRGLDFDDVAYLEPSDKVGGRPPKGTMSGLASTPRIGRPSRRSQACRPRRTRSAAAACRRRRSMLPSTATESSWGRSSSTKGTRLINLGRQLHEREKSPLDTNRHGTHTASTAAGSAVEDASFFNYGKGRAVGVAPSARIAVYKACWTETGCKESDVLSAFDEAIVDKVNVMSISIGVGEVPRAPEFHNDTIAKAAFNAIRKGIIVSAAAGNEGPGDSTLQNVAPWLLSVGTSTIDSRFLANVVLSNGQTVTGVSLYSGAPLSASQIPLVDGGSCRDGKLDASTVAWKIVLCGPSDYPGHTWKGDVVRRAGGVGAIIGGTLKYGRDILPAHHIIPATHTWPRNKDPPPRRLSSKVPSTAKRRLLRLVCHPSRAAAPNIRAAGILKPDVIALGESILAAWTGEESPTGLDEDTRRQQFNIIYGTSMACPHVSGIVAMLREAQPTWSAAAIKSALMTTTYNVDNAGDIIKDATIGKASTPFARGAGHVDPNRALDPGLVYDVRNSEYISFLCSLGYTAEQIALFTRDGSVTDCSTSTSKADVTDLNYPAFSVAFKSDNDKVTQRRRLTNVSKDSTTTYTASVTSPDGVRVTVNPPRLHFMRGPRNKRYEVAFEAHGEEVKDKYTFGSITWSDGTNTVTSPITITWLDGDEDVTAAI</sequence>
<dbReference type="PANTHER" id="PTHR10795">
    <property type="entry name" value="PROPROTEIN CONVERTASE SUBTILISIN/KEXIN"/>
    <property type="match status" value="1"/>
</dbReference>
<dbReference type="InterPro" id="IPR036852">
    <property type="entry name" value="Peptidase_S8/S53_dom_sf"/>
</dbReference>
<dbReference type="InterPro" id="IPR041469">
    <property type="entry name" value="Subtilisin-like_FN3"/>
</dbReference>
<dbReference type="Proteomes" id="UP000324897">
    <property type="component" value="Chromosome 4"/>
</dbReference>
<accession>A0A5J9VUH0</accession>
<evidence type="ECO:0000259" key="10">
    <source>
        <dbReference type="Pfam" id="PF05922"/>
    </source>
</evidence>
<keyword evidence="3" id="KW-0732">Signal</keyword>
<evidence type="ECO:0000256" key="2">
    <source>
        <dbReference type="ARBA" id="ARBA00022670"/>
    </source>
</evidence>
<dbReference type="AlphaFoldDB" id="A0A5J9VUH0"/>
<keyword evidence="13" id="KW-1185">Reference proteome</keyword>
<evidence type="ECO:0000313" key="12">
    <source>
        <dbReference type="EMBL" id="TVU39276.1"/>
    </source>
</evidence>
<dbReference type="InterPro" id="IPR010259">
    <property type="entry name" value="S8pro/Inhibitor_I9"/>
</dbReference>
<dbReference type="Gramene" id="TVU39276">
    <property type="protein sequence ID" value="TVU39276"/>
    <property type="gene ID" value="EJB05_12687"/>
</dbReference>
<dbReference type="Pfam" id="PF00082">
    <property type="entry name" value="Peptidase_S8"/>
    <property type="match status" value="1"/>
</dbReference>
<dbReference type="InterPro" id="IPR015500">
    <property type="entry name" value="Peptidase_S8_subtilisin-rel"/>
</dbReference>
<feature type="active site" description="Charge relay system" evidence="6 7">
    <location>
        <position position="139"/>
    </location>
</feature>
<dbReference type="OrthoDB" id="206201at2759"/>
<feature type="active site" description="Charge relay system" evidence="6 7">
    <location>
        <position position="574"/>
    </location>
</feature>
<feature type="domain" description="Inhibitor I9" evidence="10">
    <location>
        <begin position="22"/>
        <end position="106"/>
    </location>
</feature>
<evidence type="ECO:0000256" key="5">
    <source>
        <dbReference type="ARBA" id="ARBA00022825"/>
    </source>
</evidence>
<evidence type="ECO:0000256" key="6">
    <source>
        <dbReference type="PIRSR" id="PIRSR615500-1"/>
    </source>
</evidence>
<feature type="compositionally biased region" description="Polar residues" evidence="8">
    <location>
        <begin position="215"/>
        <end position="232"/>
    </location>
</feature>
<dbReference type="PRINTS" id="PR00723">
    <property type="entry name" value="SUBTILISIN"/>
</dbReference>
<keyword evidence="5 7" id="KW-0720">Serine protease</keyword>
<gene>
    <name evidence="12" type="ORF">EJB05_12687</name>
</gene>
<dbReference type="Gene3D" id="3.30.70.80">
    <property type="entry name" value="Peptidase S8 propeptide/proteinase inhibitor I9"/>
    <property type="match status" value="1"/>
</dbReference>
<proteinExistence type="inferred from homology"/>
<keyword evidence="2 7" id="KW-0645">Protease</keyword>
<feature type="active site" description="Charge relay system" evidence="6 7">
    <location>
        <position position="255"/>
    </location>
</feature>
<dbReference type="EMBL" id="RWGY01000007">
    <property type="protein sequence ID" value="TVU39276.1"/>
    <property type="molecule type" value="Genomic_DNA"/>
</dbReference>
<feature type="domain" description="Peptidase S8/S53" evidence="9">
    <location>
        <begin position="133"/>
        <end position="611"/>
    </location>
</feature>
<dbReference type="Gene3D" id="3.50.30.30">
    <property type="match status" value="1"/>
</dbReference>
<dbReference type="GO" id="GO:0006508">
    <property type="term" value="P:proteolysis"/>
    <property type="evidence" value="ECO:0007669"/>
    <property type="project" value="UniProtKB-KW"/>
</dbReference>
<reference evidence="12 13" key="1">
    <citation type="journal article" date="2019" name="Sci. Rep.">
        <title>A high-quality genome of Eragrostis curvula grass provides insights into Poaceae evolution and supports new strategies to enhance forage quality.</title>
        <authorList>
            <person name="Carballo J."/>
            <person name="Santos B.A.C.M."/>
            <person name="Zappacosta D."/>
            <person name="Garbus I."/>
            <person name="Selva J.P."/>
            <person name="Gallo C.A."/>
            <person name="Diaz A."/>
            <person name="Albertini E."/>
            <person name="Caccamo M."/>
            <person name="Echenique V."/>
        </authorList>
    </citation>
    <scope>NUCLEOTIDE SEQUENCE [LARGE SCALE GENOMIC DNA]</scope>
    <source>
        <strain evidence="13">cv. Victoria</strain>
        <tissue evidence="12">Leaf</tissue>
    </source>
</reference>
<dbReference type="Pfam" id="PF17766">
    <property type="entry name" value="fn3_6"/>
    <property type="match status" value="1"/>
</dbReference>
<evidence type="ECO:0000256" key="4">
    <source>
        <dbReference type="ARBA" id="ARBA00022801"/>
    </source>
</evidence>
<dbReference type="InterPro" id="IPR023828">
    <property type="entry name" value="Peptidase_S8_Ser-AS"/>
</dbReference>
<dbReference type="PROSITE" id="PS51892">
    <property type="entry name" value="SUBTILASE"/>
    <property type="match status" value="1"/>
</dbReference>
<evidence type="ECO:0000256" key="3">
    <source>
        <dbReference type="ARBA" id="ARBA00022729"/>
    </source>
</evidence>
<dbReference type="Gene3D" id="2.60.40.2310">
    <property type="match status" value="1"/>
</dbReference>